<organism evidence="1 2">
    <name type="scientific">Streptomyces machairae</name>
    <dbReference type="NCBI Taxonomy" id="3134109"/>
    <lineage>
        <taxon>Bacteria</taxon>
        <taxon>Bacillati</taxon>
        <taxon>Actinomycetota</taxon>
        <taxon>Actinomycetes</taxon>
        <taxon>Kitasatosporales</taxon>
        <taxon>Streptomycetaceae</taxon>
        <taxon>Streptomyces</taxon>
    </lineage>
</organism>
<proteinExistence type="predicted"/>
<accession>A0ABU8UTR3</accession>
<gene>
    <name evidence="1" type="ORF">WKI71_34325</name>
</gene>
<protein>
    <submittedName>
        <fullName evidence="1">Uncharacterized protein</fullName>
    </submittedName>
</protein>
<dbReference type="Proteomes" id="UP001376459">
    <property type="component" value="Unassembled WGS sequence"/>
</dbReference>
<dbReference type="EMBL" id="JBBKAK010000001">
    <property type="protein sequence ID" value="MEJ8671605.1"/>
    <property type="molecule type" value="Genomic_DNA"/>
</dbReference>
<evidence type="ECO:0000313" key="2">
    <source>
        <dbReference type="Proteomes" id="UP001376459"/>
    </source>
</evidence>
<keyword evidence="2" id="KW-1185">Reference proteome</keyword>
<evidence type="ECO:0000313" key="1">
    <source>
        <dbReference type="EMBL" id="MEJ8671605.1"/>
    </source>
</evidence>
<reference evidence="1 2" key="1">
    <citation type="submission" date="2024-03" db="EMBL/GenBank/DDBJ databases">
        <title>Novel Streptomyces species of biotechnological and ecological value are a feature of Machair soil.</title>
        <authorList>
            <person name="Prole J.R."/>
            <person name="Goodfellow M."/>
            <person name="Allenby N."/>
            <person name="Ward A.C."/>
        </authorList>
    </citation>
    <scope>NUCLEOTIDE SEQUENCE [LARGE SCALE GENOMIC DNA]</scope>
    <source>
        <strain evidence="1 2">MS1.AVA.1</strain>
    </source>
</reference>
<name>A0ABU8UTR3_9ACTN</name>
<comment type="caution">
    <text evidence="1">The sequence shown here is derived from an EMBL/GenBank/DDBJ whole genome shotgun (WGS) entry which is preliminary data.</text>
</comment>
<sequence>MNLGRFIAEEHYRLTRVLADAHLTDEARSLLPAADAILGELSENGTKGVRELAEETAARVRELS</sequence>